<sequence length="273" mass="30294">MPNLDRRSLLMLTGLGLLAGTAQMPGAAAEPPFPGAEILAPPVFSDEFDGPPGAPPDYNKWFVVPARETIRNPAFWDRPENMGQYRDDRQNLYLDGMGNLVIRATREGDRYFGAKIQGRQWIGIGHTWEARIKLECLTPGAWPAFWMLNDRLGQGGEIDVLEWFGNGGWGPGSTVHTRLDGTTAANHPIVVDPEWHVWRCQWDAAGIRFWKDPVPGMPPYFDVPAGSMANWRFNDPGFQMFPVLNLAVSGSGGGDPSAGIYPAQMLVDYIRVW</sequence>
<organism evidence="3 4">
    <name type="scientific">Mycolicibacterium tokaiense</name>
    <dbReference type="NCBI Taxonomy" id="39695"/>
    <lineage>
        <taxon>Bacteria</taxon>
        <taxon>Bacillati</taxon>
        <taxon>Actinomycetota</taxon>
        <taxon>Actinomycetes</taxon>
        <taxon>Mycobacteriales</taxon>
        <taxon>Mycobacteriaceae</taxon>
        <taxon>Mycolicibacterium</taxon>
    </lineage>
</organism>
<accession>A0A378TPF3</accession>
<dbReference type="Proteomes" id="UP000254978">
    <property type="component" value="Unassembled WGS sequence"/>
</dbReference>
<dbReference type="PANTHER" id="PTHR10963:SF55">
    <property type="entry name" value="GLYCOSIDE HYDROLASE FAMILY 16 PROTEIN"/>
    <property type="match status" value="1"/>
</dbReference>
<keyword evidence="4" id="KW-1185">Reference proteome</keyword>
<keyword evidence="3" id="KW-0326">Glycosidase</keyword>
<dbReference type="SUPFAM" id="SSF49899">
    <property type="entry name" value="Concanavalin A-like lectins/glucanases"/>
    <property type="match status" value="1"/>
</dbReference>
<gene>
    <name evidence="3" type="primary">bglA_4</name>
    <name evidence="3" type="ORF">NCTC10821_05290</name>
</gene>
<evidence type="ECO:0000259" key="2">
    <source>
        <dbReference type="PROSITE" id="PS51762"/>
    </source>
</evidence>
<dbReference type="InterPro" id="IPR050546">
    <property type="entry name" value="Glycosyl_Hydrlase_16"/>
</dbReference>
<protein>
    <submittedName>
        <fullName evidence="3">Beta-13-glucanase</fullName>
        <ecNumber evidence="3">3.2.1.73</ecNumber>
    </submittedName>
</protein>
<feature type="domain" description="GH16" evidence="2">
    <location>
        <begin position="34"/>
        <end position="273"/>
    </location>
</feature>
<dbReference type="GO" id="GO:0042972">
    <property type="term" value="F:licheninase activity"/>
    <property type="evidence" value="ECO:0007669"/>
    <property type="project" value="UniProtKB-EC"/>
</dbReference>
<dbReference type="InterPro" id="IPR006311">
    <property type="entry name" value="TAT_signal"/>
</dbReference>
<dbReference type="Pfam" id="PF00722">
    <property type="entry name" value="Glyco_hydro_16"/>
    <property type="match status" value="1"/>
</dbReference>
<comment type="similarity">
    <text evidence="1">Belongs to the glycosyl hydrolase 16 family.</text>
</comment>
<dbReference type="PROSITE" id="PS51318">
    <property type="entry name" value="TAT"/>
    <property type="match status" value="1"/>
</dbReference>
<dbReference type="RefSeq" id="WP_163908504.1">
    <property type="nucleotide sequence ID" value="NZ_AP022600.1"/>
</dbReference>
<dbReference type="AlphaFoldDB" id="A0A378TPF3"/>
<dbReference type="GO" id="GO:0005975">
    <property type="term" value="P:carbohydrate metabolic process"/>
    <property type="evidence" value="ECO:0007669"/>
    <property type="project" value="InterPro"/>
</dbReference>
<dbReference type="EMBL" id="UGQT01000001">
    <property type="protein sequence ID" value="STZ61733.1"/>
    <property type="molecule type" value="Genomic_DNA"/>
</dbReference>
<evidence type="ECO:0000313" key="4">
    <source>
        <dbReference type="Proteomes" id="UP000254978"/>
    </source>
</evidence>
<reference evidence="3 4" key="1">
    <citation type="submission" date="2018-06" db="EMBL/GenBank/DDBJ databases">
        <authorList>
            <consortium name="Pathogen Informatics"/>
            <person name="Doyle S."/>
        </authorList>
    </citation>
    <scope>NUCLEOTIDE SEQUENCE [LARGE SCALE GENOMIC DNA]</scope>
    <source>
        <strain evidence="3 4">NCTC10821</strain>
    </source>
</reference>
<dbReference type="EC" id="3.2.1.73" evidence="3"/>
<keyword evidence="3" id="KW-0378">Hydrolase</keyword>
<dbReference type="InterPro" id="IPR000757">
    <property type="entry name" value="Beta-glucanase-like"/>
</dbReference>
<proteinExistence type="inferred from homology"/>
<dbReference type="CDD" id="cd08023">
    <property type="entry name" value="GH16_laminarinase_like"/>
    <property type="match status" value="1"/>
</dbReference>
<dbReference type="PROSITE" id="PS51762">
    <property type="entry name" value="GH16_2"/>
    <property type="match status" value="1"/>
</dbReference>
<evidence type="ECO:0000313" key="3">
    <source>
        <dbReference type="EMBL" id="STZ61733.1"/>
    </source>
</evidence>
<dbReference type="InterPro" id="IPR013320">
    <property type="entry name" value="ConA-like_dom_sf"/>
</dbReference>
<name>A0A378TPF3_9MYCO</name>
<evidence type="ECO:0000256" key="1">
    <source>
        <dbReference type="ARBA" id="ARBA00006865"/>
    </source>
</evidence>
<dbReference type="PANTHER" id="PTHR10963">
    <property type="entry name" value="GLYCOSYL HYDROLASE-RELATED"/>
    <property type="match status" value="1"/>
</dbReference>
<dbReference type="Gene3D" id="2.60.120.200">
    <property type="match status" value="1"/>
</dbReference>